<dbReference type="Proteomes" id="UP000001662">
    <property type="component" value="Chromosome"/>
</dbReference>
<keyword evidence="4" id="KW-1185">Reference proteome</keyword>
<comment type="similarity">
    <text evidence="1">Belongs to the cytochrome b5 family. MAPR subfamily.</text>
</comment>
<dbReference type="PaxDb" id="610130-Closa_2177"/>
<dbReference type="HOGENOM" id="CLU_1833186_0_0_9"/>
<name>D9R2A5_LACSW</name>
<dbReference type="STRING" id="610130.Closa_2177"/>
<reference evidence="3" key="1">
    <citation type="submission" date="2010-07" db="EMBL/GenBank/DDBJ databases">
        <title>Complete sequence of Clostridium saccharolyticum WM1.</title>
        <authorList>
            <consortium name="US DOE Joint Genome Institute"/>
            <person name="Lucas S."/>
            <person name="Copeland A."/>
            <person name="Lapidus A."/>
            <person name="Cheng J.-F."/>
            <person name="Bruce D."/>
            <person name="Goodwin L."/>
            <person name="Pitluck S."/>
            <person name="Chertkov O."/>
            <person name="Detter J.C."/>
            <person name="Han C."/>
            <person name="Tapia R."/>
            <person name="Land M."/>
            <person name="Hauser L."/>
            <person name="Chang Y.-J."/>
            <person name="Jeffries C."/>
            <person name="Kyrpides N."/>
            <person name="Ivanova N."/>
            <person name="Mikhailova N."/>
            <person name="Mouttaki H."/>
            <person name="Lin L."/>
            <person name="Zhou J."/>
            <person name="Hemme C.L."/>
            <person name="Woyke T."/>
        </authorList>
    </citation>
    <scope>NUCLEOTIDE SEQUENCE [LARGE SCALE GENOMIC DNA]</scope>
    <source>
        <strain evidence="3">WM1</strain>
    </source>
</reference>
<dbReference type="InterPro" id="IPR050577">
    <property type="entry name" value="MAPR/NEUFC/NENF-like"/>
</dbReference>
<dbReference type="Pfam" id="PF00173">
    <property type="entry name" value="Cyt-b5"/>
    <property type="match status" value="1"/>
</dbReference>
<evidence type="ECO:0000313" key="4">
    <source>
        <dbReference type="Proteomes" id="UP000001662"/>
    </source>
</evidence>
<dbReference type="InterPro" id="IPR036400">
    <property type="entry name" value="Cyt_B5-like_heme/steroid_sf"/>
</dbReference>
<dbReference type="OrthoDB" id="9785263at2"/>
<protein>
    <submittedName>
        <fullName evidence="3">Cytochrome b5</fullName>
    </submittedName>
</protein>
<dbReference type="eggNOG" id="COG4892">
    <property type="taxonomic scope" value="Bacteria"/>
</dbReference>
<dbReference type="InterPro" id="IPR001199">
    <property type="entry name" value="Cyt_B5-like_heme/steroid-bd"/>
</dbReference>
<dbReference type="KEGG" id="csh:Closa_2177"/>
<evidence type="ECO:0000313" key="3">
    <source>
        <dbReference type="EMBL" id="ADL04755.1"/>
    </source>
</evidence>
<dbReference type="RefSeq" id="WP_013272842.1">
    <property type="nucleotide sequence ID" value="NC_014376.1"/>
</dbReference>
<gene>
    <name evidence="3" type="ordered locus">Closa_2177</name>
</gene>
<organism evidence="3 4">
    <name type="scientific">Lacrimispora saccharolytica (strain ATCC 35040 / DSM 2544 / NRCC 2533 / WM1)</name>
    <name type="common">Clostridium saccharolyticum</name>
    <dbReference type="NCBI Taxonomy" id="610130"/>
    <lineage>
        <taxon>Bacteria</taxon>
        <taxon>Bacillati</taxon>
        <taxon>Bacillota</taxon>
        <taxon>Clostridia</taxon>
        <taxon>Lachnospirales</taxon>
        <taxon>Lachnospiraceae</taxon>
        <taxon>Lacrimispora</taxon>
    </lineage>
</organism>
<dbReference type="PANTHER" id="PTHR10281">
    <property type="entry name" value="MEMBRANE-ASSOCIATED PROGESTERONE RECEPTOR COMPONENT-RELATED"/>
    <property type="match status" value="1"/>
</dbReference>
<dbReference type="EMBL" id="CP002109">
    <property type="protein sequence ID" value="ADL04755.1"/>
    <property type="molecule type" value="Genomic_DNA"/>
</dbReference>
<dbReference type="Gene3D" id="3.10.120.10">
    <property type="entry name" value="Cytochrome b5-like heme/steroid binding domain"/>
    <property type="match status" value="1"/>
</dbReference>
<dbReference type="AlphaFoldDB" id="D9R2A5"/>
<evidence type="ECO:0000256" key="1">
    <source>
        <dbReference type="ARBA" id="ARBA00038357"/>
    </source>
</evidence>
<dbReference type="SUPFAM" id="SSF55856">
    <property type="entry name" value="Cytochrome b5-like heme/steroid binding domain"/>
    <property type="match status" value="1"/>
</dbReference>
<feature type="domain" description="Cytochrome b5 heme-binding" evidence="2">
    <location>
        <begin position="85"/>
        <end position="156"/>
    </location>
</feature>
<dbReference type="PANTHER" id="PTHR10281:SF76">
    <property type="entry name" value="CALCUTTA CUP-RELATED"/>
    <property type="match status" value="1"/>
</dbReference>
<accession>D9R2A5</accession>
<evidence type="ECO:0000259" key="2">
    <source>
        <dbReference type="SMART" id="SM01117"/>
    </source>
</evidence>
<proteinExistence type="inferred from homology"/>
<sequence>MELNLFLDYVGNSIRQINEDVEKLYSSQHDSGAVLDHLSSEVVMLESHIKYFTQSNQLSMDEIQNPYEAVYASQTQEENNPPRYFTMNELSQYDGKNGAPAYVAVNGVVYDVTNNSVWMGDSHFGLFPGRDLTYEFQTCHPGAMVLTRLPVVGYLTLV</sequence>
<dbReference type="SMART" id="SM01117">
    <property type="entry name" value="Cyt-b5"/>
    <property type="match status" value="1"/>
</dbReference>